<evidence type="ECO:0000313" key="3">
    <source>
        <dbReference type="Proteomes" id="UP001172109"/>
    </source>
</evidence>
<dbReference type="Pfam" id="PF16266">
    <property type="entry name" value="DUF4919"/>
    <property type="match status" value="1"/>
</dbReference>
<sequence>MRFNGCWAVLLLGLAAASAFAQDASSLIDTLQTERQRIANDEHIDLQAFSRDTQAIAGQANALNQSGASQQALDKLLELQKYAPLDRYPDYAVQAACFDIYKSLAKEPEAGACRRRAAGFAAILLKFSGSGSTPDDPVRVVRVGEIAEWLRLRQVHATGVEAIQHQGASLQKVTYSGAGSGAAVAYFVMNPRERAEINQASRDIFKPLPVSDQDGKYAVAWKDARAQRARFLSDRSFNYLELMQLVQDSQKQAIQLEQQGDIAGALSKIREIERIRPIRDIPVFSLISNYSALLGKAGDTAAQADMRLYLFGITQEIAHSGDGLTPETAVHVVAVNEEYSWLAVKQLRVTGQALIRKGDRRYDEMTATDASGQSRRYYFDVTPFFERYQPAANPS</sequence>
<reference evidence="2" key="1">
    <citation type="submission" date="2023-07" db="EMBL/GenBank/DDBJ databases">
        <title>A collection of bacterial strains from the Burkholderia cepacia Research Laboratory and Repository.</title>
        <authorList>
            <person name="Lipuma J."/>
            <person name="Spilker T."/>
            <person name="Caverly L."/>
        </authorList>
    </citation>
    <scope>NUCLEOTIDE SEQUENCE</scope>
    <source>
        <strain evidence="2">AU44979</strain>
    </source>
</reference>
<dbReference type="AlphaFoldDB" id="A0AAP4R4J8"/>
<comment type="caution">
    <text evidence="2">The sequence shown here is derived from an EMBL/GenBank/DDBJ whole genome shotgun (WGS) entry which is preliminary data.</text>
</comment>
<dbReference type="Proteomes" id="UP001172109">
    <property type="component" value="Unassembled WGS sequence"/>
</dbReference>
<evidence type="ECO:0000313" key="2">
    <source>
        <dbReference type="EMBL" id="MDN7565734.1"/>
    </source>
</evidence>
<protein>
    <submittedName>
        <fullName evidence="2">DUF4919 domain-containing protein</fullName>
    </submittedName>
</protein>
<name>A0AAP4R4J8_9BURK</name>
<evidence type="ECO:0000256" key="1">
    <source>
        <dbReference type="SAM" id="SignalP"/>
    </source>
</evidence>
<dbReference type="RefSeq" id="WP_105815269.1">
    <property type="nucleotide sequence ID" value="NZ_CADEUY010000001.1"/>
</dbReference>
<dbReference type="InterPro" id="IPR032578">
    <property type="entry name" value="DUF4919"/>
</dbReference>
<feature type="signal peptide" evidence="1">
    <location>
        <begin position="1"/>
        <end position="21"/>
    </location>
</feature>
<accession>A0AAP4R4J8</accession>
<keyword evidence="1" id="KW-0732">Signal</keyword>
<organism evidence="2 3">
    <name type="scientific">Burkholderia contaminans</name>
    <dbReference type="NCBI Taxonomy" id="488447"/>
    <lineage>
        <taxon>Bacteria</taxon>
        <taxon>Pseudomonadati</taxon>
        <taxon>Pseudomonadota</taxon>
        <taxon>Betaproteobacteria</taxon>
        <taxon>Burkholderiales</taxon>
        <taxon>Burkholderiaceae</taxon>
        <taxon>Burkholderia</taxon>
        <taxon>Burkholderia cepacia complex</taxon>
    </lineage>
</organism>
<proteinExistence type="predicted"/>
<dbReference type="EMBL" id="JAUJQS010000009">
    <property type="protein sequence ID" value="MDN7565734.1"/>
    <property type="molecule type" value="Genomic_DNA"/>
</dbReference>
<feature type="chain" id="PRO_5044475298" evidence="1">
    <location>
        <begin position="22"/>
        <end position="395"/>
    </location>
</feature>
<gene>
    <name evidence="2" type="ORF">QZM56_14585</name>
</gene>